<evidence type="ECO:0000256" key="2">
    <source>
        <dbReference type="SAM" id="Phobius"/>
    </source>
</evidence>
<protein>
    <recommendedName>
        <fullName evidence="5">Integral membrane protein</fullName>
    </recommendedName>
</protein>
<organism evidence="3 4">
    <name type="scientific">Pseudonocardia spirodelae</name>
    <dbReference type="NCBI Taxonomy" id="3133431"/>
    <lineage>
        <taxon>Bacteria</taxon>
        <taxon>Bacillati</taxon>
        <taxon>Actinomycetota</taxon>
        <taxon>Actinomycetes</taxon>
        <taxon>Pseudonocardiales</taxon>
        <taxon>Pseudonocardiaceae</taxon>
        <taxon>Pseudonocardia</taxon>
    </lineage>
</organism>
<comment type="caution">
    <text evidence="3">The sequence shown here is derived from an EMBL/GenBank/DDBJ whole genome shotgun (WGS) entry which is preliminary data.</text>
</comment>
<evidence type="ECO:0000256" key="1">
    <source>
        <dbReference type="SAM" id="MobiDB-lite"/>
    </source>
</evidence>
<dbReference type="Proteomes" id="UP001364211">
    <property type="component" value="Unassembled WGS sequence"/>
</dbReference>
<feature type="transmembrane region" description="Helical" evidence="2">
    <location>
        <begin position="66"/>
        <end position="84"/>
    </location>
</feature>
<evidence type="ECO:0000313" key="3">
    <source>
        <dbReference type="EMBL" id="MEJ8279019.1"/>
    </source>
</evidence>
<sequence length="146" mass="14575">MRHIVGILVGLVGTGAALVVAGRGMGIAYESMMRMDLDRVPAGTGLLAVGGVLLGGVVLAGRHSPAAPLTGAVLLALATAATLFDPQAPFALGRGLGYLLSLQYGALLAGLLAVAAFVVPRRRTRTGPPPPWAQGTPGPSAGPVVH</sequence>
<keyword evidence="4" id="KW-1185">Reference proteome</keyword>
<keyword evidence="2" id="KW-0812">Transmembrane</keyword>
<gene>
    <name evidence="3" type="ORF">WJX68_08770</name>
</gene>
<evidence type="ECO:0000313" key="4">
    <source>
        <dbReference type="Proteomes" id="UP001364211"/>
    </source>
</evidence>
<proteinExistence type="predicted"/>
<accession>A0ABU8T517</accession>
<keyword evidence="2" id="KW-1133">Transmembrane helix</keyword>
<feature type="region of interest" description="Disordered" evidence="1">
    <location>
        <begin position="125"/>
        <end position="146"/>
    </location>
</feature>
<reference evidence="3 4" key="1">
    <citation type="submission" date="2024-03" db="EMBL/GenBank/DDBJ databases">
        <title>Draft genome sequence of Pseudonocardia sp. DW16-2.</title>
        <authorList>
            <person name="Duangmal K."/>
        </authorList>
    </citation>
    <scope>NUCLEOTIDE SEQUENCE [LARGE SCALE GENOMIC DNA]</scope>
    <source>
        <strain evidence="3 4">DW16-2</strain>
    </source>
</reference>
<name>A0ABU8T517_9PSEU</name>
<dbReference type="EMBL" id="JBBJUP010000006">
    <property type="protein sequence ID" value="MEJ8279019.1"/>
    <property type="molecule type" value="Genomic_DNA"/>
</dbReference>
<feature type="transmembrane region" description="Helical" evidence="2">
    <location>
        <begin position="96"/>
        <end position="119"/>
    </location>
</feature>
<dbReference type="RefSeq" id="WP_340287853.1">
    <property type="nucleotide sequence ID" value="NZ_JBBJUP010000006.1"/>
</dbReference>
<evidence type="ECO:0008006" key="5">
    <source>
        <dbReference type="Google" id="ProtNLM"/>
    </source>
</evidence>
<keyword evidence="2" id="KW-0472">Membrane</keyword>
<feature type="transmembrane region" description="Helical" evidence="2">
    <location>
        <begin position="41"/>
        <end position="59"/>
    </location>
</feature>